<keyword evidence="9" id="KW-1185">Reference proteome</keyword>
<feature type="transmembrane region" description="Helical" evidence="5">
    <location>
        <begin position="20"/>
        <end position="44"/>
    </location>
</feature>
<evidence type="ECO:0000256" key="2">
    <source>
        <dbReference type="ARBA" id="ARBA00023224"/>
    </source>
</evidence>
<feature type="domain" description="HAMP" evidence="7">
    <location>
        <begin position="80"/>
        <end position="132"/>
    </location>
</feature>
<dbReference type="GO" id="GO:0007165">
    <property type="term" value="P:signal transduction"/>
    <property type="evidence" value="ECO:0007669"/>
    <property type="project" value="UniProtKB-KW"/>
</dbReference>
<dbReference type="PANTHER" id="PTHR32089:SF112">
    <property type="entry name" value="LYSOZYME-LIKE PROTEIN-RELATED"/>
    <property type="match status" value="1"/>
</dbReference>
<dbReference type="CDD" id="cd11386">
    <property type="entry name" value="MCP_signal"/>
    <property type="match status" value="1"/>
</dbReference>
<feature type="transmembrane region" description="Helical" evidence="5">
    <location>
        <begin position="56"/>
        <end position="78"/>
    </location>
</feature>
<keyword evidence="2 4" id="KW-0807">Transducer</keyword>
<dbReference type="Pfam" id="PF00015">
    <property type="entry name" value="MCPsignal"/>
    <property type="match status" value="1"/>
</dbReference>
<evidence type="ECO:0000256" key="1">
    <source>
        <dbReference type="ARBA" id="ARBA00004370"/>
    </source>
</evidence>
<dbReference type="SMART" id="SM00283">
    <property type="entry name" value="MA"/>
    <property type="match status" value="1"/>
</dbReference>
<name>A0A9W6FZ14_9BACT</name>
<evidence type="ECO:0000256" key="5">
    <source>
        <dbReference type="SAM" id="Phobius"/>
    </source>
</evidence>
<evidence type="ECO:0000256" key="3">
    <source>
        <dbReference type="ARBA" id="ARBA00029447"/>
    </source>
</evidence>
<dbReference type="GO" id="GO:0016020">
    <property type="term" value="C:membrane"/>
    <property type="evidence" value="ECO:0007669"/>
    <property type="project" value="UniProtKB-SubCell"/>
</dbReference>
<evidence type="ECO:0008006" key="10">
    <source>
        <dbReference type="Google" id="ProtNLM"/>
    </source>
</evidence>
<evidence type="ECO:0000259" key="7">
    <source>
        <dbReference type="PROSITE" id="PS50885"/>
    </source>
</evidence>
<organism evidence="8 9">
    <name type="scientific">Geobacter hydrogenophilus</name>
    <dbReference type="NCBI Taxonomy" id="40983"/>
    <lineage>
        <taxon>Bacteria</taxon>
        <taxon>Pseudomonadati</taxon>
        <taxon>Thermodesulfobacteriota</taxon>
        <taxon>Desulfuromonadia</taxon>
        <taxon>Geobacterales</taxon>
        <taxon>Geobacteraceae</taxon>
        <taxon>Geobacter</taxon>
    </lineage>
</organism>
<sequence length="411" mass="42658">MVGGIWRWYLDLRLATKLLLFVICFIGWLVVVAALGIYGTWHAAAATRDMELSRQMIGFIAGASGIAIVLGIFFGVIISRSVLTPFHKLLEVLNELAGGNLTVHSGVKGTDEMGELAQGLARMRDEMKGIISQIAGSAGAIASASGQLSATSSQISVGAGQMALQTASVASASEEMSATSHEIAGTLGSVAANAREANDCARNGAEVIRRTMELMGKIEEMVTASASAVGDLGASSEQIGEIVGTIGDIADQTNLLALNAAIEAARAGEQGRGFAVVADEVRALAERTTAATREIGRMIQDIQAKTRDAVAAMEKGVSEVRAGADDAVQSEQAVRDILAHIDSLTGQVEQIATAVEQQSATTTAIVHNIREIRTVVEESAAGAQDTSRSAGELAQLAGGLEKLTGRFRLAG</sequence>
<dbReference type="SUPFAM" id="SSF58104">
    <property type="entry name" value="Methyl-accepting chemotaxis protein (MCP) signaling domain"/>
    <property type="match status" value="1"/>
</dbReference>
<accession>A0A9W6FZ14</accession>
<dbReference type="Pfam" id="PF00672">
    <property type="entry name" value="HAMP"/>
    <property type="match status" value="1"/>
</dbReference>
<reference evidence="8" key="1">
    <citation type="submission" date="2022-12" db="EMBL/GenBank/DDBJ databases">
        <title>Reference genome sequencing for broad-spectrum identification of bacterial and archaeal isolates by mass spectrometry.</title>
        <authorList>
            <person name="Sekiguchi Y."/>
            <person name="Tourlousse D.M."/>
        </authorList>
    </citation>
    <scope>NUCLEOTIDE SEQUENCE</scope>
    <source>
        <strain evidence="8">H2</strain>
    </source>
</reference>
<dbReference type="PROSITE" id="PS50885">
    <property type="entry name" value="HAMP"/>
    <property type="match status" value="1"/>
</dbReference>
<keyword evidence="5" id="KW-0472">Membrane</keyword>
<protein>
    <recommendedName>
        <fullName evidence="10">Methyl-accepting chemotaxis protein</fullName>
    </recommendedName>
</protein>
<comment type="caution">
    <text evidence="8">The sequence shown here is derived from an EMBL/GenBank/DDBJ whole genome shotgun (WGS) entry which is preliminary data.</text>
</comment>
<dbReference type="CDD" id="cd06225">
    <property type="entry name" value="HAMP"/>
    <property type="match status" value="1"/>
</dbReference>
<dbReference type="GO" id="GO:0006935">
    <property type="term" value="P:chemotaxis"/>
    <property type="evidence" value="ECO:0007669"/>
    <property type="project" value="UniProtKB-ARBA"/>
</dbReference>
<dbReference type="InterPro" id="IPR004089">
    <property type="entry name" value="MCPsignal_dom"/>
</dbReference>
<dbReference type="InterPro" id="IPR003660">
    <property type="entry name" value="HAMP_dom"/>
</dbReference>
<proteinExistence type="inferred from homology"/>
<gene>
    <name evidence="8" type="ORF">GHYDROH2_09130</name>
</gene>
<comment type="similarity">
    <text evidence="3">Belongs to the methyl-accepting chemotaxis (MCP) protein family.</text>
</comment>
<dbReference type="Gene3D" id="1.10.287.950">
    <property type="entry name" value="Methyl-accepting chemotaxis protein"/>
    <property type="match status" value="1"/>
</dbReference>
<dbReference type="FunFam" id="1.10.287.950:FF:000001">
    <property type="entry name" value="Methyl-accepting chemotaxis sensory transducer"/>
    <property type="match status" value="1"/>
</dbReference>
<evidence type="ECO:0000313" key="9">
    <source>
        <dbReference type="Proteomes" id="UP001144352"/>
    </source>
</evidence>
<dbReference type="PROSITE" id="PS50111">
    <property type="entry name" value="CHEMOTAXIS_TRANSDUC_2"/>
    <property type="match status" value="1"/>
</dbReference>
<comment type="subcellular location">
    <subcellularLocation>
        <location evidence="1">Membrane</location>
    </subcellularLocation>
</comment>
<dbReference type="Proteomes" id="UP001144352">
    <property type="component" value="Unassembled WGS sequence"/>
</dbReference>
<feature type="domain" description="Methyl-accepting transducer" evidence="6">
    <location>
        <begin position="137"/>
        <end position="373"/>
    </location>
</feature>
<keyword evidence="5" id="KW-1133">Transmembrane helix</keyword>
<evidence type="ECO:0000313" key="8">
    <source>
        <dbReference type="EMBL" id="GLI37412.1"/>
    </source>
</evidence>
<dbReference type="PANTHER" id="PTHR32089">
    <property type="entry name" value="METHYL-ACCEPTING CHEMOTAXIS PROTEIN MCPB"/>
    <property type="match status" value="1"/>
</dbReference>
<evidence type="ECO:0000256" key="4">
    <source>
        <dbReference type="PROSITE-ProRule" id="PRU00284"/>
    </source>
</evidence>
<dbReference type="SMART" id="SM00304">
    <property type="entry name" value="HAMP"/>
    <property type="match status" value="1"/>
</dbReference>
<keyword evidence="5" id="KW-0812">Transmembrane</keyword>
<dbReference type="EMBL" id="BSDS01000001">
    <property type="protein sequence ID" value="GLI37412.1"/>
    <property type="molecule type" value="Genomic_DNA"/>
</dbReference>
<dbReference type="AlphaFoldDB" id="A0A9W6FZ14"/>
<evidence type="ECO:0000259" key="6">
    <source>
        <dbReference type="PROSITE" id="PS50111"/>
    </source>
</evidence>